<evidence type="ECO:0000256" key="6">
    <source>
        <dbReference type="SAM" id="SignalP"/>
    </source>
</evidence>
<dbReference type="GO" id="GO:0022857">
    <property type="term" value="F:transmembrane transporter activity"/>
    <property type="evidence" value="ECO:0007669"/>
    <property type="project" value="TreeGrafter"/>
</dbReference>
<feature type="chain" id="PRO_5004285436" description="Sodium:proton antiporter" evidence="6">
    <location>
        <begin position="28"/>
        <end position="489"/>
    </location>
</feature>
<feature type="transmembrane region" description="Helical" evidence="5">
    <location>
        <begin position="309"/>
        <end position="328"/>
    </location>
</feature>
<keyword evidence="6" id="KW-0732">Signal</keyword>
<feature type="transmembrane region" description="Helical" evidence="5">
    <location>
        <begin position="157"/>
        <end position="180"/>
    </location>
</feature>
<feature type="transmembrane region" description="Helical" evidence="5">
    <location>
        <begin position="278"/>
        <end position="297"/>
    </location>
</feature>
<name>Q72T65_LEPIC</name>
<feature type="signal peptide" evidence="6">
    <location>
        <begin position="1"/>
        <end position="27"/>
    </location>
</feature>
<dbReference type="Proteomes" id="UP000007037">
    <property type="component" value="Chromosome I"/>
</dbReference>
<dbReference type="KEGG" id="lic:LIC_11156"/>
<feature type="transmembrane region" description="Helical" evidence="5">
    <location>
        <begin position="61"/>
        <end position="83"/>
    </location>
</feature>
<feature type="transmembrane region" description="Helical" evidence="5">
    <location>
        <begin position="348"/>
        <end position="366"/>
    </location>
</feature>
<dbReference type="GO" id="GO:0005886">
    <property type="term" value="C:plasma membrane"/>
    <property type="evidence" value="ECO:0007669"/>
    <property type="project" value="TreeGrafter"/>
</dbReference>
<comment type="subcellular location">
    <subcellularLocation>
        <location evidence="1">Membrane</location>
        <topology evidence="1">Multi-pass membrane protein</topology>
    </subcellularLocation>
</comment>
<dbReference type="EMBL" id="AE016823">
    <property type="protein sequence ID" value="AAS69763.1"/>
    <property type="molecule type" value="Genomic_DNA"/>
</dbReference>
<dbReference type="PANTHER" id="PTHR10283">
    <property type="entry name" value="SOLUTE CARRIER FAMILY 13 MEMBER"/>
    <property type="match status" value="1"/>
</dbReference>
<feature type="transmembrane region" description="Helical" evidence="5">
    <location>
        <begin position="426"/>
        <end position="445"/>
    </location>
</feature>
<sequence>MIQTMKQKITSVFLAILLTLPASMLLADEPVGNPQSTVQDSSHTQEANSGHHEVEGEDLPYWTVIPFALILLSIALLPIVSHTTSHWWESNTNKLILSLILGAISFVILVLHGWFGKIVHTLVFEYVPFIILLGSLFYISGGIRLKGDIEATPLNNTIFLIIGTFLASFIGTTGASMLLIRPILKTNSERKHVVHTVVFFIFLVSNIGGSLTPLGDPPLFLGYLIGVPFTWTFKLLPELIVAGILLLILYFIWDSIAYKKETAKDLKKDHTHKEKISLEGQVNFIWLLGVVLSVAYLNQNYIPAIHENPYIAFIREAVLIGLIFVSKFTTKGHVREHNKFTLHPIQEVAYLFIGIFITMIPALILLEHHGKELGITETWQFFWVTGLFSGVLDNAPTYLTFLSLAKGTLGLNNVAQILADPHAESILKAISVGAVFMGALTYIGNAPNFMVKSVAEENKIKMPSFGGYVLYSFGILVPTFLLLTFIFFR</sequence>
<evidence type="ECO:0008006" key="9">
    <source>
        <dbReference type="Google" id="ProtNLM"/>
    </source>
</evidence>
<evidence type="ECO:0000313" key="8">
    <source>
        <dbReference type="Proteomes" id="UP000007037"/>
    </source>
</evidence>
<evidence type="ECO:0000313" key="7">
    <source>
        <dbReference type="EMBL" id="AAS69763.1"/>
    </source>
</evidence>
<dbReference type="InterPro" id="IPR031566">
    <property type="entry name" value="CitMHS_2"/>
</dbReference>
<keyword evidence="2 5" id="KW-0812">Transmembrane</keyword>
<evidence type="ECO:0000256" key="3">
    <source>
        <dbReference type="ARBA" id="ARBA00022989"/>
    </source>
</evidence>
<dbReference type="PANTHER" id="PTHR10283:SF82">
    <property type="entry name" value="SOLUTE CARRIER FAMILY 13 MEMBER 2"/>
    <property type="match status" value="1"/>
</dbReference>
<dbReference type="AlphaFoldDB" id="Q72T65"/>
<feature type="transmembrane region" description="Helical" evidence="5">
    <location>
        <begin position="381"/>
        <end position="405"/>
    </location>
</feature>
<evidence type="ECO:0000256" key="2">
    <source>
        <dbReference type="ARBA" id="ARBA00022692"/>
    </source>
</evidence>
<organism evidence="7 8">
    <name type="scientific">Leptospira interrogans serogroup Icterohaemorrhagiae serovar copenhageni (strain Fiocruz L1-130)</name>
    <dbReference type="NCBI Taxonomy" id="267671"/>
    <lineage>
        <taxon>Bacteria</taxon>
        <taxon>Pseudomonadati</taxon>
        <taxon>Spirochaetota</taxon>
        <taxon>Spirochaetia</taxon>
        <taxon>Leptospirales</taxon>
        <taxon>Leptospiraceae</taxon>
        <taxon>Leptospira</taxon>
    </lineage>
</organism>
<keyword evidence="3 5" id="KW-1133">Transmembrane helix</keyword>
<evidence type="ECO:0000256" key="1">
    <source>
        <dbReference type="ARBA" id="ARBA00004141"/>
    </source>
</evidence>
<feature type="transmembrane region" description="Helical" evidence="5">
    <location>
        <begin position="465"/>
        <end position="488"/>
    </location>
</feature>
<evidence type="ECO:0000256" key="5">
    <source>
        <dbReference type="SAM" id="Phobius"/>
    </source>
</evidence>
<protein>
    <recommendedName>
        <fullName evidence="9">Sodium:proton antiporter</fullName>
    </recommendedName>
</protein>
<accession>Q72T65</accession>
<feature type="transmembrane region" description="Helical" evidence="5">
    <location>
        <begin position="239"/>
        <end position="258"/>
    </location>
</feature>
<keyword evidence="4 5" id="KW-0472">Membrane</keyword>
<evidence type="ECO:0000256" key="4">
    <source>
        <dbReference type="ARBA" id="ARBA00023136"/>
    </source>
</evidence>
<gene>
    <name evidence="7" type="ordered locus">LIC_11156</name>
</gene>
<feature type="transmembrane region" description="Helical" evidence="5">
    <location>
        <begin position="192"/>
        <end position="211"/>
    </location>
</feature>
<dbReference type="Pfam" id="PF16980">
    <property type="entry name" value="CitMHS_2"/>
    <property type="match status" value="1"/>
</dbReference>
<dbReference type="HOGENOM" id="CLU_034923_0_0_12"/>
<proteinExistence type="predicted"/>
<feature type="transmembrane region" description="Helical" evidence="5">
    <location>
        <begin position="126"/>
        <end position="145"/>
    </location>
</feature>
<reference evidence="7 8" key="1">
    <citation type="journal article" date="2004" name="J. Bacteriol.">
        <title>Comparative genomics of two Leptospira interrogans serovars reveals novel insights into physiology and pathogenesis.</title>
        <authorList>
            <person name="Nascimento A.L."/>
            <person name="Ko A.I."/>
            <person name="Martins E.A."/>
            <person name="Monteiro-Vitorello C.B."/>
            <person name="Ho P.L."/>
            <person name="Haake D.A."/>
            <person name="Verjovski-Almeida S."/>
            <person name="Hartskeerl R.A."/>
            <person name="Marques M.V."/>
            <person name="Oliveira M.C."/>
            <person name="Menck C.F."/>
            <person name="Leite L.C."/>
            <person name="Carrer H."/>
            <person name="Coutinho L.L."/>
            <person name="Degrave W.M."/>
            <person name="Dellagostin O.A."/>
            <person name="El-Dorry H."/>
            <person name="Ferro E.S."/>
            <person name="Ferro M.I."/>
            <person name="Furlan L.R."/>
            <person name="Gamberini M."/>
            <person name="Giglioti E.A."/>
            <person name="Goes-Neto A."/>
            <person name="Goldman G.H."/>
            <person name="Goldman M.H."/>
            <person name="Harakava R."/>
            <person name="Jeronimo S.M."/>
            <person name="Junqueira-De-Azevedo I.L."/>
            <person name="Kimura E.T."/>
            <person name="Kuramae E.E."/>
            <person name="Lemos E.G."/>
            <person name="Lemos M.V."/>
            <person name="Marino C.L."/>
            <person name="Nunes L.R."/>
            <person name="De Oliveira R.C."/>
            <person name="Pereira G.G."/>
            <person name="Reis M.S."/>
            <person name="Schriefer A."/>
            <person name="Siqueira W.J."/>
            <person name="Sommer P."/>
            <person name="Tsai S.M."/>
            <person name="Simpson A.J."/>
            <person name="Ferro J.A."/>
            <person name="Camargo L.E."/>
            <person name="Kitajima J.P."/>
            <person name="Setubal J.C."/>
            <person name="Van Sluys M.A."/>
        </authorList>
    </citation>
    <scope>NUCLEOTIDE SEQUENCE [LARGE SCALE GENOMIC DNA]</scope>
    <source>
        <strain evidence="7 8">Fiocruz L1-130</strain>
    </source>
</reference>
<feature type="transmembrane region" description="Helical" evidence="5">
    <location>
        <begin position="95"/>
        <end position="114"/>
    </location>
</feature>